<organism evidence="7 8">
    <name type="scientific">Calicophoron daubneyi</name>
    <name type="common">Rumen fluke</name>
    <name type="synonym">Paramphistomum daubneyi</name>
    <dbReference type="NCBI Taxonomy" id="300641"/>
    <lineage>
        <taxon>Eukaryota</taxon>
        <taxon>Metazoa</taxon>
        <taxon>Spiralia</taxon>
        <taxon>Lophotrochozoa</taxon>
        <taxon>Platyhelminthes</taxon>
        <taxon>Trematoda</taxon>
        <taxon>Digenea</taxon>
        <taxon>Plagiorchiida</taxon>
        <taxon>Pronocephalata</taxon>
        <taxon>Paramphistomoidea</taxon>
        <taxon>Paramphistomidae</taxon>
        <taxon>Calicophoron</taxon>
    </lineage>
</organism>
<evidence type="ECO:0000313" key="7">
    <source>
        <dbReference type="EMBL" id="CAL5136474.1"/>
    </source>
</evidence>
<feature type="transmembrane region" description="Helical" evidence="6">
    <location>
        <begin position="90"/>
        <end position="111"/>
    </location>
</feature>
<comment type="caution">
    <text evidence="7">The sequence shown here is derived from an EMBL/GenBank/DDBJ whole genome shotgun (WGS) entry which is preliminary data.</text>
</comment>
<accession>A0AAV2TJT1</accession>
<keyword evidence="4 6" id="KW-1133">Transmembrane helix</keyword>
<protein>
    <recommendedName>
        <fullName evidence="9">Zinc transporter ZIP14</fullName>
    </recommendedName>
</protein>
<reference evidence="7" key="1">
    <citation type="submission" date="2024-06" db="EMBL/GenBank/DDBJ databases">
        <authorList>
            <person name="Liu X."/>
            <person name="Lenzi L."/>
            <person name="Haldenby T S."/>
            <person name="Uol C."/>
        </authorList>
    </citation>
    <scope>NUCLEOTIDE SEQUENCE</scope>
</reference>
<dbReference type="AlphaFoldDB" id="A0AAV2TJT1"/>
<evidence type="ECO:0000256" key="3">
    <source>
        <dbReference type="ARBA" id="ARBA00022692"/>
    </source>
</evidence>
<sequence length="463" mass="49607">MYEWDSFLQGLLSCVPKMSVTRLSICNLFSVSLALWLCSGLFNSCLAHSLTEFNFDGPFVEEASSSTEHQDTRNNVSSSVHPGHPSLSQAIGFGFIATTVTNLAAAGGLLFSPLKRFKIYPMIVSFMVATAVGSLFTNALLVLLPEALGLAALSPSAGVGGEHWYVPISVAGCGGSFLFFILEFVLTRVRITLERRSLGSTDRQSNGSSIEATVATSIDASTQQELDLPSNGTTDWKADRHLTSKKNSTLFLSNGVCKTTNSADLEKALLPSDNPNRQQSVYGELAPKFTFGTRHLCTKLGSVEPVVWMVIIGDGVHNFMDGLSIGASFSHSVRLGISLSLAVLCEELPHELGDLAVLLRSGMSVPLAVLFNLASACTAYGGFFVGVFVGELSSAATYIFAITAGFFLYISLADMLAEMHRTEETLGGEDRQMFILFLVHCGGMLFGFACILTLTLTSGYISV</sequence>
<keyword evidence="3 6" id="KW-0812">Transmembrane</keyword>
<feature type="transmembrane region" description="Helical" evidence="6">
    <location>
        <begin position="20"/>
        <end position="42"/>
    </location>
</feature>
<keyword evidence="5 6" id="KW-0472">Membrane</keyword>
<feature type="transmembrane region" description="Helical" evidence="6">
    <location>
        <begin position="164"/>
        <end position="186"/>
    </location>
</feature>
<evidence type="ECO:0000256" key="1">
    <source>
        <dbReference type="ARBA" id="ARBA00004141"/>
    </source>
</evidence>
<dbReference type="InterPro" id="IPR050799">
    <property type="entry name" value="ZIP_Transporter"/>
</dbReference>
<dbReference type="InterPro" id="IPR003689">
    <property type="entry name" value="ZIP"/>
</dbReference>
<evidence type="ECO:0000256" key="4">
    <source>
        <dbReference type="ARBA" id="ARBA00022989"/>
    </source>
</evidence>
<name>A0AAV2TJT1_CALDB</name>
<dbReference type="PANTHER" id="PTHR12191">
    <property type="entry name" value="SOLUTE CARRIER FAMILY 39"/>
    <property type="match status" value="1"/>
</dbReference>
<proteinExistence type="inferred from homology"/>
<evidence type="ECO:0008006" key="9">
    <source>
        <dbReference type="Google" id="ProtNLM"/>
    </source>
</evidence>
<dbReference type="Proteomes" id="UP001497525">
    <property type="component" value="Unassembled WGS sequence"/>
</dbReference>
<feature type="transmembrane region" description="Helical" evidence="6">
    <location>
        <begin position="395"/>
        <end position="413"/>
    </location>
</feature>
<gene>
    <name evidence="7" type="ORF">CDAUBV1_LOCUS10563</name>
</gene>
<comment type="similarity">
    <text evidence="2">Belongs to the ZIP transporter (TC 2.A.5) family.</text>
</comment>
<dbReference type="GO" id="GO:0005886">
    <property type="term" value="C:plasma membrane"/>
    <property type="evidence" value="ECO:0007669"/>
    <property type="project" value="TreeGrafter"/>
</dbReference>
<dbReference type="GO" id="GO:0030003">
    <property type="term" value="P:intracellular monoatomic cation homeostasis"/>
    <property type="evidence" value="ECO:0007669"/>
    <property type="project" value="TreeGrafter"/>
</dbReference>
<dbReference type="Pfam" id="PF02535">
    <property type="entry name" value="Zip"/>
    <property type="match status" value="1"/>
</dbReference>
<evidence type="ECO:0000313" key="8">
    <source>
        <dbReference type="Proteomes" id="UP001497525"/>
    </source>
</evidence>
<dbReference type="GO" id="GO:0071578">
    <property type="term" value="P:zinc ion import across plasma membrane"/>
    <property type="evidence" value="ECO:0007669"/>
    <property type="project" value="TreeGrafter"/>
</dbReference>
<evidence type="ECO:0000256" key="6">
    <source>
        <dbReference type="SAM" id="Phobius"/>
    </source>
</evidence>
<evidence type="ECO:0000256" key="2">
    <source>
        <dbReference type="ARBA" id="ARBA00006939"/>
    </source>
</evidence>
<feature type="transmembrane region" description="Helical" evidence="6">
    <location>
        <begin position="434"/>
        <end position="461"/>
    </location>
</feature>
<comment type="subcellular location">
    <subcellularLocation>
        <location evidence="1">Membrane</location>
        <topology evidence="1">Multi-pass membrane protein</topology>
    </subcellularLocation>
</comment>
<dbReference type="GO" id="GO:0005385">
    <property type="term" value="F:zinc ion transmembrane transporter activity"/>
    <property type="evidence" value="ECO:0007669"/>
    <property type="project" value="TreeGrafter"/>
</dbReference>
<evidence type="ECO:0000256" key="5">
    <source>
        <dbReference type="ARBA" id="ARBA00023136"/>
    </source>
</evidence>
<feature type="transmembrane region" description="Helical" evidence="6">
    <location>
        <begin position="367"/>
        <end position="389"/>
    </location>
</feature>
<dbReference type="GO" id="GO:0140410">
    <property type="term" value="F:monoatomic cation:bicarbonate symporter activity"/>
    <property type="evidence" value="ECO:0007669"/>
    <property type="project" value="TreeGrafter"/>
</dbReference>
<dbReference type="PANTHER" id="PTHR12191:SF37">
    <property type="entry name" value="ZINC TRANSPORTER FOI"/>
    <property type="match status" value="1"/>
</dbReference>
<feature type="transmembrane region" description="Helical" evidence="6">
    <location>
        <begin position="123"/>
        <end position="144"/>
    </location>
</feature>
<dbReference type="EMBL" id="CAXLJL010000323">
    <property type="protein sequence ID" value="CAL5136474.1"/>
    <property type="molecule type" value="Genomic_DNA"/>
</dbReference>